<organism evidence="3 4">
    <name type="scientific">Candidatus Kutchimonas denitrificans</name>
    <dbReference type="NCBI Taxonomy" id="3056748"/>
    <lineage>
        <taxon>Bacteria</taxon>
        <taxon>Pseudomonadati</taxon>
        <taxon>Gemmatimonadota</taxon>
        <taxon>Gemmatimonadia</taxon>
        <taxon>Candidatus Palauibacterales</taxon>
        <taxon>Candidatus Palauibacteraceae</taxon>
        <taxon>Candidatus Kutchimonas</taxon>
    </lineage>
</organism>
<evidence type="ECO:0000256" key="1">
    <source>
        <dbReference type="SAM" id="MobiDB-lite"/>
    </source>
</evidence>
<dbReference type="Proteomes" id="UP000702544">
    <property type="component" value="Unassembled WGS sequence"/>
</dbReference>
<feature type="transmembrane region" description="Helical" evidence="2">
    <location>
        <begin position="55"/>
        <end position="74"/>
    </location>
</feature>
<feature type="region of interest" description="Disordered" evidence="1">
    <location>
        <begin position="97"/>
        <end position="116"/>
    </location>
</feature>
<keyword evidence="2" id="KW-1133">Transmembrane helix</keyword>
<feature type="compositionally biased region" description="Polar residues" evidence="1">
    <location>
        <begin position="107"/>
        <end position="116"/>
    </location>
</feature>
<name>A0AAE5CDD0_9BACT</name>
<keyword evidence="2" id="KW-0472">Membrane</keyword>
<dbReference type="AlphaFoldDB" id="A0AAE5CDD0"/>
<comment type="caution">
    <text evidence="3">The sequence shown here is derived from an EMBL/GenBank/DDBJ whole genome shotgun (WGS) entry which is preliminary data.</text>
</comment>
<gene>
    <name evidence="3" type="ORF">GWO12_10600</name>
</gene>
<reference evidence="3 4" key="1">
    <citation type="submission" date="2020-01" db="EMBL/GenBank/DDBJ databases">
        <title>Genomes assembled from Gulf of Kutch pelagic sediment metagenomes.</title>
        <authorList>
            <person name="Chandrashekar M."/>
            <person name="Mahajan M.S."/>
            <person name="Dave K.J."/>
            <person name="Vatsa P."/>
            <person name="Nathani N.M."/>
        </authorList>
    </citation>
    <scope>NUCLEOTIDE SEQUENCE [LARGE SCALE GENOMIC DNA]</scope>
    <source>
        <strain evidence="3">KS3-K002</strain>
    </source>
</reference>
<evidence type="ECO:0000256" key="2">
    <source>
        <dbReference type="SAM" id="Phobius"/>
    </source>
</evidence>
<accession>A0AAE5CDD0</accession>
<evidence type="ECO:0000313" key="3">
    <source>
        <dbReference type="EMBL" id="NIR75539.1"/>
    </source>
</evidence>
<proteinExistence type="predicted"/>
<dbReference type="EMBL" id="JAACAK010000083">
    <property type="protein sequence ID" value="NIR75539.1"/>
    <property type="molecule type" value="Genomic_DNA"/>
</dbReference>
<keyword evidence="2" id="KW-0812">Transmembrane</keyword>
<feature type="transmembrane region" description="Helical" evidence="2">
    <location>
        <begin position="29"/>
        <end position="49"/>
    </location>
</feature>
<evidence type="ECO:0000313" key="4">
    <source>
        <dbReference type="Proteomes" id="UP000702544"/>
    </source>
</evidence>
<protein>
    <submittedName>
        <fullName evidence="3">Uncharacterized protein</fullName>
    </submittedName>
</protein>
<sequence length="116" mass="12796">MKEESLALTGGERYVLQRSFDVPLTRRKLRLVVVSAAVLIVALVVFSPILRSWEFLLFFSVAYVGITAWQRVGYARTILVYKGLVRKLVDRIDELEGGDAAGEGPQTVPSESGPVS</sequence>